<organism evidence="7 8">
    <name type="scientific">Erythroxylum novogranatense</name>
    <dbReference type="NCBI Taxonomy" id="1862640"/>
    <lineage>
        <taxon>Eukaryota</taxon>
        <taxon>Viridiplantae</taxon>
        <taxon>Streptophyta</taxon>
        <taxon>Embryophyta</taxon>
        <taxon>Tracheophyta</taxon>
        <taxon>Spermatophyta</taxon>
        <taxon>Magnoliopsida</taxon>
        <taxon>eudicotyledons</taxon>
        <taxon>Gunneridae</taxon>
        <taxon>Pentapetalae</taxon>
        <taxon>rosids</taxon>
        <taxon>fabids</taxon>
        <taxon>Malpighiales</taxon>
        <taxon>Erythroxylaceae</taxon>
        <taxon>Erythroxylum</taxon>
    </lineage>
</organism>
<evidence type="ECO:0000313" key="8">
    <source>
        <dbReference type="Proteomes" id="UP001159364"/>
    </source>
</evidence>
<sequence>MGGGTEAFPDLGMHCQQFECHQLDFLPFTCDGCQKVFCLEHRSYKSHDCSKPDPKSRKVVVCEICSTSIETTGQVVGNEKVILEKHIKSGECDPRKKKKPTCAVRRCKEILTFSNTCTCKSCDLKVCLKHRFPADHSCKQVVTGAGGNAVDQDRFLVALASRNAKACGKNGEPQPSLSRLHLLKCTETEEQKFVLSHVLE</sequence>
<keyword evidence="2" id="KW-0479">Metal-binding</keyword>
<protein>
    <recommendedName>
        <fullName evidence="6">AN1-type domain-containing protein</fullName>
    </recommendedName>
</protein>
<evidence type="ECO:0000256" key="1">
    <source>
        <dbReference type="ARBA" id="ARBA00003732"/>
    </source>
</evidence>
<dbReference type="PANTHER" id="PTHR14677">
    <property type="entry name" value="ARSENITE INDUCUBLE RNA ASSOCIATED PROTEIN AIP-1-RELATED"/>
    <property type="match status" value="1"/>
</dbReference>
<dbReference type="Proteomes" id="UP001159364">
    <property type="component" value="Linkage Group LG11"/>
</dbReference>
<comment type="caution">
    <text evidence="7">The sequence shown here is derived from an EMBL/GenBank/DDBJ whole genome shotgun (WGS) entry which is preliminary data.</text>
</comment>
<dbReference type="Pfam" id="PF01428">
    <property type="entry name" value="zf-AN1"/>
    <property type="match status" value="2"/>
</dbReference>
<evidence type="ECO:0000313" key="7">
    <source>
        <dbReference type="EMBL" id="KAJ8749867.1"/>
    </source>
</evidence>
<accession>A0AAV8SCJ3</accession>
<dbReference type="GO" id="GO:0008270">
    <property type="term" value="F:zinc ion binding"/>
    <property type="evidence" value="ECO:0007669"/>
    <property type="project" value="UniProtKB-KW"/>
</dbReference>
<dbReference type="SUPFAM" id="SSF118310">
    <property type="entry name" value="AN1-like Zinc finger"/>
    <property type="match status" value="2"/>
</dbReference>
<keyword evidence="8" id="KW-1185">Reference proteome</keyword>
<name>A0AAV8SCJ3_9ROSI</name>
<proteinExistence type="predicted"/>
<feature type="domain" description="AN1-type" evidence="6">
    <location>
        <begin position="96"/>
        <end position="146"/>
    </location>
</feature>
<dbReference type="SMART" id="SM00154">
    <property type="entry name" value="ZnF_AN1"/>
    <property type="match status" value="2"/>
</dbReference>
<feature type="domain" description="AN1-type" evidence="6">
    <location>
        <begin position="9"/>
        <end position="57"/>
    </location>
</feature>
<gene>
    <name evidence="7" type="ORF">K2173_013782</name>
</gene>
<dbReference type="Gene3D" id="4.10.1110.10">
    <property type="entry name" value="AN1-like Zinc finger"/>
    <property type="match status" value="2"/>
</dbReference>
<dbReference type="PROSITE" id="PS51039">
    <property type="entry name" value="ZF_AN1"/>
    <property type="match status" value="2"/>
</dbReference>
<dbReference type="InterPro" id="IPR035896">
    <property type="entry name" value="AN1-like_Znf"/>
</dbReference>
<keyword evidence="3 5" id="KW-0863">Zinc-finger</keyword>
<dbReference type="InterPro" id="IPR000058">
    <property type="entry name" value="Znf_AN1"/>
</dbReference>
<comment type="function">
    <text evidence="1">May be involved in environmental stress response.</text>
</comment>
<evidence type="ECO:0000256" key="2">
    <source>
        <dbReference type="ARBA" id="ARBA00022723"/>
    </source>
</evidence>
<keyword evidence="4" id="KW-0862">Zinc</keyword>
<evidence type="ECO:0000256" key="3">
    <source>
        <dbReference type="ARBA" id="ARBA00022771"/>
    </source>
</evidence>
<reference evidence="7 8" key="1">
    <citation type="submission" date="2021-09" db="EMBL/GenBank/DDBJ databases">
        <title>Genomic insights and catalytic innovation underlie evolution of tropane alkaloids biosynthesis.</title>
        <authorList>
            <person name="Wang Y.-J."/>
            <person name="Tian T."/>
            <person name="Huang J.-P."/>
            <person name="Huang S.-X."/>
        </authorList>
    </citation>
    <scope>NUCLEOTIDE SEQUENCE [LARGE SCALE GENOMIC DNA]</scope>
    <source>
        <strain evidence="7">KIB-2018</strain>
        <tissue evidence="7">Leaf</tissue>
    </source>
</reference>
<dbReference type="AlphaFoldDB" id="A0AAV8SCJ3"/>
<evidence type="ECO:0000256" key="4">
    <source>
        <dbReference type="ARBA" id="ARBA00022833"/>
    </source>
</evidence>
<dbReference type="GO" id="GO:0005737">
    <property type="term" value="C:cytoplasm"/>
    <property type="evidence" value="ECO:0007669"/>
    <property type="project" value="TreeGrafter"/>
</dbReference>
<dbReference type="PANTHER" id="PTHR14677:SF20">
    <property type="entry name" value="ZINC FINGER AN1-TYPE CONTAINING 2A-RELATED"/>
    <property type="match status" value="1"/>
</dbReference>
<evidence type="ECO:0000259" key="6">
    <source>
        <dbReference type="PROSITE" id="PS51039"/>
    </source>
</evidence>
<dbReference type="EMBL" id="JAIWQS010000011">
    <property type="protein sequence ID" value="KAJ8749867.1"/>
    <property type="molecule type" value="Genomic_DNA"/>
</dbReference>
<evidence type="ECO:0000256" key="5">
    <source>
        <dbReference type="PROSITE-ProRule" id="PRU00449"/>
    </source>
</evidence>